<dbReference type="InterPro" id="IPR026004">
    <property type="entry name" value="Septum_form"/>
</dbReference>
<proteinExistence type="predicted"/>
<accession>A0ABP6H3K2</accession>
<dbReference type="EMBL" id="BAAATZ010000032">
    <property type="protein sequence ID" value="GAA2736373.1"/>
    <property type="molecule type" value="Genomic_DNA"/>
</dbReference>
<evidence type="ECO:0000313" key="3">
    <source>
        <dbReference type="Proteomes" id="UP001501842"/>
    </source>
</evidence>
<dbReference type="Proteomes" id="UP001501842">
    <property type="component" value="Unassembled WGS sequence"/>
</dbReference>
<evidence type="ECO:0000313" key="2">
    <source>
        <dbReference type="EMBL" id="GAA2736373.1"/>
    </source>
</evidence>
<comment type="caution">
    <text evidence="2">The sequence shown here is derived from an EMBL/GenBank/DDBJ whole genome shotgun (WGS) entry which is preliminary data.</text>
</comment>
<sequence>MKERLLKNCSKPHEFQVLSTEPLPEGPYPGQKAVDETIDGKCDDMLNAFFEKHPQHLFLDYYGVSPTRSDWAEGNRQVLCLVSPIESDFLHRSLVP</sequence>
<gene>
    <name evidence="2" type="ORF">GCM10010439_63290</name>
</gene>
<dbReference type="RefSeq" id="WP_344456096.1">
    <property type="nucleotide sequence ID" value="NZ_BAAATZ010000032.1"/>
</dbReference>
<protein>
    <recommendedName>
        <fullName evidence="1">Septum formation-related domain-containing protein</fullName>
    </recommendedName>
</protein>
<feature type="domain" description="Septum formation-related" evidence="1">
    <location>
        <begin position="9"/>
        <end position="82"/>
    </location>
</feature>
<name>A0ABP6H3K2_9ACTN</name>
<reference evidence="3" key="1">
    <citation type="journal article" date="2019" name="Int. J. Syst. Evol. Microbiol.">
        <title>The Global Catalogue of Microorganisms (GCM) 10K type strain sequencing project: providing services to taxonomists for standard genome sequencing and annotation.</title>
        <authorList>
            <consortium name="The Broad Institute Genomics Platform"/>
            <consortium name="The Broad Institute Genome Sequencing Center for Infectious Disease"/>
            <person name="Wu L."/>
            <person name="Ma J."/>
        </authorList>
    </citation>
    <scope>NUCLEOTIDE SEQUENCE [LARGE SCALE GENOMIC DNA]</scope>
    <source>
        <strain evidence="3">JCM 8201</strain>
    </source>
</reference>
<evidence type="ECO:0000259" key="1">
    <source>
        <dbReference type="Pfam" id="PF13845"/>
    </source>
</evidence>
<dbReference type="Pfam" id="PF13845">
    <property type="entry name" value="Septum_form"/>
    <property type="match status" value="1"/>
</dbReference>
<organism evidence="2 3">
    <name type="scientific">Actinocorallia aurantiaca</name>
    <dbReference type="NCBI Taxonomy" id="46204"/>
    <lineage>
        <taxon>Bacteria</taxon>
        <taxon>Bacillati</taxon>
        <taxon>Actinomycetota</taxon>
        <taxon>Actinomycetes</taxon>
        <taxon>Streptosporangiales</taxon>
        <taxon>Thermomonosporaceae</taxon>
        <taxon>Actinocorallia</taxon>
    </lineage>
</organism>
<keyword evidence="3" id="KW-1185">Reference proteome</keyword>